<name>A0A3G6IXV4_9CORY</name>
<dbReference type="Gene3D" id="3.40.250.10">
    <property type="entry name" value="Rhodanese-like domain"/>
    <property type="match status" value="2"/>
</dbReference>
<dbReference type="KEGG" id="cgk:CGERO_01325"/>
<dbReference type="InterPro" id="IPR045078">
    <property type="entry name" value="TST/MPST-like"/>
</dbReference>
<dbReference type="PANTHER" id="PTHR11364:SF27">
    <property type="entry name" value="SULFURTRANSFERASE"/>
    <property type="match status" value="1"/>
</dbReference>
<evidence type="ECO:0000256" key="1">
    <source>
        <dbReference type="ARBA" id="ARBA00022679"/>
    </source>
</evidence>
<dbReference type="CDD" id="cd01449">
    <property type="entry name" value="TST_Repeat_2"/>
    <property type="match status" value="1"/>
</dbReference>
<evidence type="ECO:0000256" key="2">
    <source>
        <dbReference type="ARBA" id="ARBA00022737"/>
    </source>
</evidence>
<evidence type="ECO:0000313" key="4">
    <source>
        <dbReference type="EMBL" id="AZA10599.1"/>
    </source>
</evidence>
<proteinExistence type="predicted"/>
<keyword evidence="5" id="KW-1185">Reference proteome</keyword>
<evidence type="ECO:0000259" key="3">
    <source>
        <dbReference type="PROSITE" id="PS50206"/>
    </source>
</evidence>
<dbReference type="CDD" id="cd01448">
    <property type="entry name" value="TST_Repeat_1"/>
    <property type="match status" value="1"/>
</dbReference>
<dbReference type="Pfam" id="PF00581">
    <property type="entry name" value="Rhodanese"/>
    <property type="match status" value="2"/>
</dbReference>
<dbReference type="EMBL" id="CP033897">
    <property type="protein sequence ID" value="AZA10599.1"/>
    <property type="molecule type" value="Genomic_DNA"/>
</dbReference>
<reference evidence="4 5" key="1">
    <citation type="submission" date="2018-11" db="EMBL/GenBank/DDBJ databases">
        <authorList>
            <person name="Kleinhagauer T."/>
            <person name="Glaeser S.P."/>
            <person name="Spergser J."/>
            <person name="Ruckert C."/>
            <person name="Kaempfer P."/>
            <person name="Busse H.-J."/>
        </authorList>
    </citation>
    <scope>NUCLEOTIDE SEQUENCE [LARGE SCALE GENOMIC DNA]</scope>
    <source>
        <strain evidence="4 5">W8</strain>
    </source>
</reference>
<sequence length="289" mass="31544">MRIRRVPPLISEGMSVTISAEELAERIHSGSNNILLASLWSANEGGGFAQFNSEHIPTAKFCDPAAALAGTPGSAGGRNPLPTKDILDRWFNRWGLTDDRQVVVYDNFRGLYAARAWWVLKWAGVQDVVVLDGGQSHWEATGHQLIGGPGNPRGYANITSQPGQLPTASIEDVKKHDGILLDARERNRFAGRKEFLDLKAGHIPGAINIPTRDVLNEDLTFKSADELRKIFNDAGIESAENVIIYSGSGNHSAQVIMAMEIAGIGIPRHYIGGWSQWCANEKNPVERGD</sequence>
<feature type="domain" description="Rhodanese" evidence="3">
    <location>
        <begin position="174"/>
        <end position="286"/>
    </location>
</feature>
<dbReference type="InterPro" id="IPR036873">
    <property type="entry name" value="Rhodanese-like_dom_sf"/>
</dbReference>
<dbReference type="GO" id="GO:0016784">
    <property type="term" value="F:3-mercaptopyruvate sulfurtransferase activity"/>
    <property type="evidence" value="ECO:0007669"/>
    <property type="project" value="UniProtKB-EC"/>
</dbReference>
<keyword evidence="4" id="KW-0670">Pyruvate</keyword>
<protein>
    <submittedName>
        <fullName evidence="4">3-mercaptopyruvate sulfurtransferase</fullName>
        <ecNumber evidence="4">2.8.1.2</ecNumber>
    </submittedName>
</protein>
<dbReference type="SMART" id="SM00450">
    <property type="entry name" value="RHOD"/>
    <property type="match status" value="2"/>
</dbReference>
<dbReference type="SUPFAM" id="SSF52821">
    <property type="entry name" value="Rhodanese/Cell cycle control phosphatase"/>
    <property type="match status" value="2"/>
</dbReference>
<keyword evidence="2" id="KW-0677">Repeat</keyword>
<keyword evidence="1 4" id="KW-0808">Transferase</keyword>
<dbReference type="GO" id="GO:0004792">
    <property type="term" value="F:thiosulfate-cyanide sulfurtransferase activity"/>
    <property type="evidence" value="ECO:0007669"/>
    <property type="project" value="TreeGrafter"/>
</dbReference>
<feature type="domain" description="Rhodanese" evidence="3">
    <location>
        <begin position="42"/>
        <end position="147"/>
    </location>
</feature>
<gene>
    <name evidence="4" type="primary">sseA1</name>
    <name evidence="4" type="ORF">CGERO_01325</name>
</gene>
<evidence type="ECO:0000313" key="5">
    <source>
        <dbReference type="Proteomes" id="UP000271587"/>
    </source>
</evidence>
<dbReference type="InterPro" id="IPR001763">
    <property type="entry name" value="Rhodanese-like_dom"/>
</dbReference>
<dbReference type="EC" id="2.8.1.2" evidence="4"/>
<accession>A0A3G6IXV4</accession>
<organism evidence="4 5">
    <name type="scientific">Corynebacterium gerontici</name>
    <dbReference type="NCBI Taxonomy" id="2079234"/>
    <lineage>
        <taxon>Bacteria</taxon>
        <taxon>Bacillati</taxon>
        <taxon>Actinomycetota</taxon>
        <taxon>Actinomycetes</taxon>
        <taxon>Mycobacteriales</taxon>
        <taxon>Corynebacteriaceae</taxon>
        <taxon>Corynebacterium</taxon>
    </lineage>
</organism>
<dbReference type="PROSITE" id="PS50206">
    <property type="entry name" value="RHODANESE_3"/>
    <property type="match status" value="2"/>
</dbReference>
<dbReference type="AlphaFoldDB" id="A0A3G6IXV4"/>
<dbReference type="PANTHER" id="PTHR11364">
    <property type="entry name" value="THIOSULFATE SULFERTANSFERASE"/>
    <property type="match status" value="1"/>
</dbReference>
<dbReference type="Proteomes" id="UP000271587">
    <property type="component" value="Chromosome"/>
</dbReference>